<evidence type="ECO:0000256" key="3">
    <source>
        <dbReference type="ARBA" id="ARBA00023125"/>
    </source>
</evidence>
<evidence type="ECO:0000256" key="1">
    <source>
        <dbReference type="ARBA" id="ARBA00022491"/>
    </source>
</evidence>
<dbReference type="PANTHER" id="PTHR30055">
    <property type="entry name" value="HTH-TYPE TRANSCRIPTIONAL REGULATOR RUTR"/>
    <property type="match status" value="1"/>
</dbReference>
<name>A0ABT4SXF7_9ACTN</name>
<dbReference type="SUPFAM" id="SSF48498">
    <property type="entry name" value="Tetracyclin repressor-like, C-terminal domain"/>
    <property type="match status" value="1"/>
</dbReference>
<dbReference type="InterPro" id="IPR039538">
    <property type="entry name" value="BetI_C"/>
</dbReference>
<keyword evidence="4" id="KW-0804">Transcription</keyword>
<dbReference type="InterPro" id="IPR001647">
    <property type="entry name" value="HTH_TetR"/>
</dbReference>
<protein>
    <submittedName>
        <fullName evidence="7">TetR/AcrR family transcriptional regulator</fullName>
    </submittedName>
</protein>
<feature type="domain" description="HTH tetR-type" evidence="6">
    <location>
        <begin position="8"/>
        <end position="68"/>
    </location>
</feature>
<evidence type="ECO:0000259" key="6">
    <source>
        <dbReference type="PROSITE" id="PS50977"/>
    </source>
</evidence>
<dbReference type="PANTHER" id="PTHR30055:SF234">
    <property type="entry name" value="HTH-TYPE TRANSCRIPTIONAL REGULATOR BETI"/>
    <property type="match status" value="1"/>
</dbReference>
<dbReference type="PROSITE" id="PS50977">
    <property type="entry name" value="HTH_TETR_2"/>
    <property type="match status" value="1"/>
</dbReference>
<keyword evidence="2" id="KW-0805">Transcription regulation</keyword>
<dbReference type="RefSeq" id="WP_271276461.1">
    <property type="nucleotide sequence ID" value="NZ_BAABFD010000030.1"/>
</dbReference>
<sequence>MPKKVDHEQRREQITEALWGIAASRGLEAVSMREVAAAAGMSIGLVQHYFASKDEMLLYATARLRDQLRERLGRSLAGMESATPRDLVRALLLAMLPLDAEARTATLVGVAVFFRALNDDTMAARYREGRALLSAAVAERLEGLTADPATAADTLLALTDGLASDLLLGHLTADRAIRILDRQISQMTESSAHLTE</sequence>
<gene>
    <name evidence="7" type="ORF">OUY24_13600</name>
</gene>
<dbReference type="EMBL" id="JAPNUD010000028">
    <property type="protein sequence ID" value="MDA0641658.1"/>
    <property type="molecule type" value="Genomic_DNA"/>
</dbReference>
<dbReference type="Pfam" id="PF13977">
    <property type="entry name" value="TetR_C_6"/>
    <property type="match status" value="1"/>
</dbReference>
<dbReference type="InterPro" id="IPR050109">
    <property type="entry name" value="HTH-type_TetR-like_transc_reg"/>
</dbReference>
<evidence type="ECO:0000256" key="4">
    <source>
        <dbReference type="ARBA" id="ARBA00023163"/>
    </source>
</evidence>
<evidence type="ECO:0000313" key="7">
    <source>
        <dbReference type="EMBL" id="MDA0641658.1"/>
    </source>
</evidence>
<dbReference type="Gene3D" id="1.10.357.10">
    <property type="entry name" value="Tetracycline Repressor, domain 2"/>
    <property type="match status" value="1"/>
</dbReference>
<dbReference type="SUPFAM" id="SSF46689">
    <property type="entry name" value="Homeodomain-like"/>
    <property type="match status" value="1"/>
</dbReference>
<dbReference type="Pfam" id="PF00440">
    <property type="entry name" value="TetR_N"/>
    <property type="match status" value="1"/>
</dbReference>
<accession>A0ABT4SXF7</accession>
<reference evidence="7 8" key="1">
    <citation type="submission" date="2022-11" db="EMBL/GenBank/DDBJ databases">
        <title>Nonomuraea corallina sp. nov., a new species of the genus Nonomuraea isolated from sea side sediment in Thai sea.</title>
        <authorList>
            <person name="Ngamcharungchit C."/>
            <person name="Matsumoto A."/>
            <person name="Suriyachadkun C."/>
            <person name="Panbangred W."/>
            <person name="Inahashi Y."/>
            <person name="Intra B."/>
        </authorList>
    </citation>
    <scope>NUCLEOTIDE SEQUENCE [LARGE SCALE GENOMIC DNA]</scope>
    <source>
        <strain evidence="7 8">DSM 43553</strain>
    </source>
</reference>
<proteinExistence type="predicted"/>
<evidence type="ECO:0000313" key="8">
    <source>
        <dbReference type="Proteomes" id="UP001212498"/>
    </source>
</evidence>
<organism evidence="7 8">
    <name type="scientific">Nonomuraea ferruginea</name>
    <dbReference type="NCBI Taxonomy" id="46174"/>
    <lineage>
        <taxon>Bacteria</taxon>
        <taxon>Bacillati</taxon>
        <taxon>Actinomycetota</taxon>
        <taxon>Actinomycetes</taxon>
        <taxon>Streptosporangiales</taxon>
        <taxon>Streptosporangiaceae</taxon>
        <taxon>Nonomuraea</taxon>
    </lineage>
</organism>
<evidence type="ECO:0000256" key="2">
    <source>
        <dbReference type="ARBA" id="ARBA00023015"/>
    </source>
</evidence>
<keyword evidence="1" id="KW-0678">Repressor</keyword>
<keyword evidence="3 5" id="KW-0238">DNA-binding</keyword>
<dbReference type="InterPro" id="IPR036271">
    <property type="entry name" value="Tet_transcr_reg_TetR-rel_C_sf"/>
</dbReference>
<keyword evidence="8" id="KW-1185">Reference proteome</keyword>
<comment type="caution">
    <text evidence="7">The sequence shown here is derived from an EMBL/GenBank/DDBJ whole genome shotgun (WGS) entry which is preliminary data.</text>
</comment>
<feature type="DNA-binding region" description="H-T-H motif" evidence="5">
    <location>
        <begin position="31"/>
        <end position="50"/>
    </location>
</feature>
<evidence type="ECO:0000256" key="5">
    <source>
        <dbReference type="PROSITE-ProRule" id="PRU00335"/>
    </source>
</evidence>
<dbReference type="Proteomes" id="UP001212498">
    <property type="component" value="Unassembled WGS sequence"/>
</dbReference>
<dbReference type="InterPro" id="IPR009057">
    <property type="entry name" value="Homeodomain-like_sf"/>
</dbReference>